<dbReference type="STRING" id="717646.M2MIL1"/>
<dbReference type="OrthoDB" id="3627830at2759"/>
<dbReference type="InterPro" id="IPR053178">
    <property type="entry name" value="Osmoadaptation_assoc"/>
</dbReference>
<accession>M2MIL1</accession>
<name>M2MIL1_BAUPA</name>
<evidence type="ECO:0008006" key="3">
    <source>
        <dbReference type="Google" id="ProtNLM"/>
    </source>
</evidence>
<keyword evidence="2" id="KW-1185">Reference proteome</keyword>
<dbReference type="EMBL" id="KB445555">
    <property type="protein sequence ID" value="EMC96491.1"/>
    <property type="molecule type" value="Genomic_DNA"/>
</dbReference>
<dbReference type="PANTHER" id="PTHR38111">
    <property type="entry name" value="ZN(2)-C6 FUNGAL-TYPE DOMAIN-CONTAINING PROTEIN-RELATED"/>
    <property type="match status" value="1"/>
</dbReference>
<dbReference type="AlphaFoldDB" id="M2MIL1"/>
<reference evidence="1 2" key="1">
    <citation type="journal article" date="2012" name="PLoS Pathog.">
        <title>Diverse lifestyles and strategies of plant pathogenesis encoded in the genomes of eighteen Dothideomycetes fungi.</title>
        <authorList>
            <person name="Ohm R.A."/>
            <person name="Feau N."/>
            <person name="Henrissat B."/>
            <person name="Schoch C.L."/>
            <person name="Horwitz B.A."/>
            <person name="Barry K.W."/>
            <person name="Condon B.J."/>
            <person name="Copeland A.C."/>
            <person name="Dhillon B."/>
            <person name="Glaser F."/>
            <person name="Hesse C.N."/>
            <person name="Kosti I."/>
            <person name="LaButti K."/>
            <person name="Lindquist E.A."/>
            <person name="Lucas S."/>
            <person name="Salamov A.A."/>
            <person name="Bradshaw R.E."/>
            <person name="Ciuffetti L."/>
            <person name="Hamelin R.C."/>
            <person name="Kema G.H.J."/>
            <person name="Lawrence C."/>
            <person name="Scott J.A."/>
            <person name="Spatafora J.W."/>
            <person name="Turgeon B.G."/>
            <person name="de Wit P.J.G.M."/>
            <person name="Zhong S."/>
            <person name="Goodwin S.B."/>
            <person name="Grigoriev I.V."/>
        </authorList>
    </citation>
    <scope>NUCLEOTIDE SEQUENCE [LARGE SCALE GENOMIC DNA]</scope>
    <source>
        <strain evidence="1 2">UAMH 10762</strain>
    </source>
</reference>
<dbReference type="eggNOG" id="ENOG502SVYU">
    <property type="taxonomic scope" value="Eukaryota"/>
</dbReference>
<dbReference type="KEGG" id="bcom:BAUCODRAFT_148093"/>
<sequence length="395" mass="44036">MKLRHCWFAFIPSHLGRHKAVDAAAEALSQAHRYYRTMRFDKSALEAALTSYARAVSLVQKCIESPTERYEDHTLLAIAILSHYETLIGNPRSTYLRHWSGVTALLLARSSSYPPSDLVRAMFYSMWDQLFRVPCAKGVASPYDNDLFLSIEPAAIDVIPDHVARLRRTGQQLLIRLPRLIADARRILNEPEIGDGTVIATMGTLADTYSKSNNSASEDKMLHDLRVARTERPVDRAITPFSFVFESSEVFSAAVFYWQTRLNLVNLCVYLMRSLPDLLWPTSDSANLSLTGLEIEQARLAADIVMSISHGRTKGDFGMVFLTQALLAVWSALSYKDGIWRGTVSVDRLRSWTLSCIYDSLGAQGRGKQAVRLVEAASQALMGGPLADWSGLMGL</sequence>
<organism evidence="1 2">
    <name type="scientific">Baudoinia panamericana (strain UAMH 10762)</name>
    <name type="common">Angels' share fungus</name>
    <name type="synonym">Baudoinia compniacensis (strain UAMH 10762)</name>
    <dbReference type="NCBI Taxonomy" id="717646"/>
    <lineage>
        <taxon>Eukaryota</taxon>
        <taxon>Fungi</taxon>
        <taxon>Dikarya</taxon>
        <taxon>Ascomycota</taxon>
        <taxon>Pezizomycotina</taxon>
        <taxon>Dothideomycetes</taxon>
        <taxon>Dothideomycetidae</taxon>
        <taxon>Mycosphaerellales</taxon>
        <taxon>Teratosphaeriaceae</taxon>
        <taxon>Baudoinia</taxon>
    </lineage>
</organism>
<dbReference type="RefSeq" id="XP_007676541.1">
    <property type="nucleotide sequence ID" value="XM_007678351.1"/>
</dbReference>
<evidence type="ECO:0000313" key="1">
    <source>
        <dbReference type="EMBL" id="EMC96491.1"/>
    </source>
</evidence>
<dbReference type="GeneID" id="19108823"/>
<proteinExistence type="predicted"/>
<gene>
    <name evidence="1" type="ORF">BAUCODRAFT_148093</name>
</gene>
<dbReference type="Proteomes" id="UP000011761">
    <property type="component" value="Unassembled WGS sequence"/>
</dbReference>
<evidence type="ECO:0000313" key="2">
    <source>
        <dbReference type="Proteomes" id="UP000011761"/>
    </source>
</evidence>
<protein>
    <recommendedName>
        <fullName evidence="3">Transcription factor domain-containing protein</fullName>
    </recommendedName>
</protein>
<dbReference type="HOGENOM" id="CLU_028695_0_0_1"/>